<dbReference type="EMBL" id="KV428031">
    <property type="protein sequence ID" value="KZT40555.1"/>
    <property type="molecule type" value="Genomic_DNA"/>
</dbReference>
<dbReference type="SUPFAM" id="SSF56281">
    <property type="entry name" value="Metallo-hydrolase/oxidoreductase"/>
    <property type="match status" value="1"/>
</dbReference>
<dbReference type="InterPro" id="IPR041712">
    <property type="entry name" value="DHPS-like_MBL-fold"/>
</dbReference>
<evidence type="ECO:0000259" key="1">
    <source>
        <dbReference type="Pfam" id="PF00753"/>
    </source>
</evidence>
<dbReference type="PANTHER" id="PTHR13754">
    <property type="entry name" value="METALLO-BETA-LACTAMASE SUPERFAMILY PROTEIN"/>
    <property type="match status" value="1"/>
</dbReference>
<sequence length="371" mass="40231">MIPLTPVNTLTINILVDNCIEWMTKLPPGFSHEIRQQLGGTPPIDEETGVAIVDLEHYCCGAHGFSALITTEVEGQGSQTILFDTGPDSKTIIRNIEALKVPVHSIERVVISHWHADHTGGLLSFLDYRGSRTSNSPNMPISIDLHPDRPVARGIAPPPSYDNVIGRLPADPTFEAIEKGLTRERTTDVRGRIELHSEGHVIANKTAYVSGLIPRVSDFEGGLLGSVRWTETADGAWKWIAEEHILDERYVAVDVIGKGLILFSACSHAGICNVVRDAVENFKRPIHMIVGGLHLAGPELASRIPKTVQFLTESLRPAPVYVLPMHCSGFAVKIALEHALGEGCVPAGVGTKIVVQGDALAETKIFEPSIL</sequence>
<evidence type="ECO:0000313" key="2">
    <source>
        <dbReference type="EMBL" id="KZT40555.1"/>
    </source>
</evidence>
<dbReference type="InterPro" id="IPR036866">
    <property type="entry name" value="RibonucZ/Hydroxyglut_hydro"/>
</dbReference>
<dbReference type="Pfam" id="PF00753">
    <property type="entry name" value="Lactamase_B"/>
    <property type="match status" value="1"/>
</dbReference>
<dbReference type="OrthoDB" id="1470350at2759"/>
<organism evidence="2 3">
    <name type="scientific">Sistotremastrum suecicum HHB10207 ss-3</name>
    <dbReference type="NCBI Taxonomy" id="1314776"/>
    <lineage>
        <taxon>Eukaryota</taxon>
        <taxon>Fungi</taxon>
        <taxon>Dikarya</taxon>
        <taxon>Basidiomycota</taxon>
        <taxon>Agaricomycotina</taxon>
        <taxon>Agaricomycetes</taxon>
        <taxon>Sistotremastrales</taxon>
        <taxon>Sistotremastraceae</taxon>
        <taxon>Sistotremastrum</taxon>
    </lineage>
</organism>
<keyword evidence="3" id="KW-1185">Reference proteome</keyword>
<reference evidence="2 3" key="1">
    <citation type="journal article" date="2016" name="Mol. Biol. Evol.">
        <title>Comparative Genomics of Early-Diverging Mushroom-Forming Fungi Provides Insights into the Origins of Lignocellulose Decay Capabilities.</title>
        <authorList>
            <person name="Nagy L.G."/>
            <person name="Riley R."/>
            <person name="Tritt A."/>
            <person name="Adam C."/>
            <person name="Daum C."/>
            <person name="Floudas D."/>
            <person name="Sun H."/>
            <person name="Yadav J.S."/>
            <person name="Pangilinan J."/>
            <person name="Larsson K.H."/>
            <person name="Matsuura K."/>
            <person name="Barry K."/>
            <person name="Labutti K."/>
            <person name="Kuo R."/>
            <person name="Ohm R.A."/>
            <person name="Bhattacharya S.S."/>
            <person name="Shirouzu T."/>
            <person name="Yoshinaga Y."/>
            <person name="Martin F.M."/>
            <person name="Grigoriev I.V."/>
            <person name="Hibbett D.S."/>
        </authorList>
    </citation>
    <scope>NUCLEOTIDE SEQUENCE [LARGE SCALE GENOMIC DNA]</scope>
    <source>
        <strain evidence="2 3">HHB10207 ss-3</strain>
    </source>
</reference>
<dbReference type="InterPro" id="IPR001279">
    <property type="entry name" value="Metallo-B-lactamas"/>
</dbReference>
<proteinExistence type="predicted"/>
<dbReference type="PANTHER" id="PTHR13754:SF13">
    <property type="entry name" value="METALLO-BETA-LACTAMASE SUPERFAMILY PROTEIN (AFU_ORTHOLOGUE AFUA_3G07630)"/>
    <property type="match status" value="1"/>
</dbReference>
<feature type="domain" description="Metallo-beta-lactamase" evidence="1">
    <location>
        <begin position="76"/>
        <end position="128"/>
    </location>
</feature>
<dbReference type="STRING" id="1314776.A0A166FDR1"/>
<dbReference type="Gene3D" id="3.60.15.10">
    <property type="entry name" value="Ribonuclease Z/Hydroxyacylglutathione hydrolase-like"/>
    <property type="match status" value="1"/>
</dbReference>
<dbReference type="GO" id="GO:0016740">
    <property type="term" value="F:transferase activity"/>
    <property type="evidence" value="ECO:0007669"/>
    <property type="project" value="TreeGrafter"/>
</dbReference>
<evidence type="ECO:0000313" key="3">
    <source>
        <dbReference type="Proteomes" id="UP000076798"/>
    </source>
</evidence>
<accession>A0A166FDR1</accession>
<name>A0A166FDR1_9AGAM</name>
<protein>
    <recommendedName>
        <fullName evidence="1">Metallo-beta-lactamase domain-containing protein</fullName>
    </recommendedName>
</protein>
<dbReference type="Proteomes" id="UP000076798">
    <property type="component" value="Unassembled WGS sequence"/>
</dbReference>
<dbReference type="AlphaFoldDB" id="A0A166FDR1"/>
<gene>
    <name evidence="2" type="ORF">SISSUDRAFT_983195</name>
</gene>
<dbReference type="InterPro" id="IPR052926">
    <property type="entry name" value="Metallo-beta-lactamase_dom"/>
</dbReference>
<dbReference type="CDD" id="cd07713">
    <property type="entry name" value="DHPS-like_MBL-fold"/>
    <property type="match status" value="1"/>
</dbReference>